<gene>
    <name evidence="1" type="ORF">CYNAS_LOCUS22416</name>
</gene>
<dbReference type="AlphaFoldDB" id="A0AA36HIF9"/>
<evidence type="ECO:0000313" key="2">
    <source>
        <dbReference type="Proteomes" id="UP001176961"/>
    </source>
</evidence>
<name>A0AA36HIF9_CYLNA</name>
<evidence type="ECO:0000313" key="1">
    <source>
        <dbReference type="EMBL" id="CAJ0610433.1"/>
    </source>
</evidence>
<accession>A0AA36HIF9</accession>
<dbReference type="Proteomes" id="UP001176961">
    <property type="component" value="Unassembled WGS sequence"/>
</dbReference>
<protein>
    <submittedName>
        <fullName evidence="1">Uncharacterized protein</fullName>
    </submittedName>
</protein>
<organism evidence="1 2">
    <name type="scientific">Cylicocyclus nassatus</name>
    <name type="common">Nematode worm</name>
    <dbReference type="NCBI Taxonomy" id="53992"/>
    <lineage>
        <taxon>Eukaryota</taxon>
        <taxon>Metazoa</taxon>
        <taxon>Ecdysozoa</taxon>
        <taxon>Nematoda</taxon>
        <taxon>Chromadorea</taxon>
        <taxon>Rhabditida</taxon>
        <taxon>Rhabditina</taxon>
        <taxon>Rhabditomorpha</taxon>
        <taxon>Strongyloidea</taxon>
        <taxon>Strongylidae</taxon>
        <taxon>Cylicocyclus</taxon>
    </lineage>
</organism>
<keyword evidence="2" id="KW-1185">Reference proteome</keyword>
<dbReference type="EMBL" id="CATQJL010000326">
    <property type="protein sequence ID" value="CAJ0610433.1"/>
    <property type="molecule type" value="Genomic_DNA"/>
</dbReference>
<sequence length="69" mass="8144">MPSTAQENLTDYANARLPLRTAWMESRHPEMPIFSCLTKIKGNVTSRSAARPRFHCLEWYLRRIIHRCL</sequence>
<proteinExistence type="predicted"/>
<comment type="caution">
    <text evidence="1">The sequence shown here is derived from an EMBL/GenBank/DDBJ whole genome shotgun (WGS) entry which is preliminary data.</text>
</comment>
<reference evidence="1" key="1">
    <citation type="submission" date="2023-07" db="EMBL/GenBank/DDBJ databases">
        <authorList>
            <consortium name="CYATHOMIX"/>
        </authorList>
    </citation>
    <scope>NUCLEOTIDE SEQUENCE</scope>
    <source>
        <strain evidence="1">N/A</strain>
    </source>
</reference>